<sequence>MKGIPSLPMLQLTYMQSLAFFKKHYTFSNSLNFKNHGLCPDHATFACCLKACSSLADDVNGKTIHSEVIVKGVEMIKTVGTALINMYIKCGLLDDARQIFDGMPDQNVALWTALILAYTEQGSGHDALECVERMQLQSVSPDESMFVCSLKACISIDCVNKGRELHSEIVEKGFERNPFVSDTLVDMYMKFRHLRDARHTFEQLQSRTVVSWNVLLTGYIDNGYNEEALMCLKHMHSVGILPDEITFACSLKAFGNLKSALQARGIHSRICKEGFDKNIVVANALLDVYSRIGSLLEAQKLFDQHPVQNLGAWNTLLTCFVEHECSGEALNIFKQMKSKHLYRDKITYVCCLKACGQSKLLEEGAQIHIDIVKEGLDIELSVANSVVDFYARCACLTEAVQLFEKLPVKNIILWSSMVAGFAEHEHDHEALQIFKKMQADGVSPTDITYISTLKACGNLGALVQGQEVHTEIVIMSLHNVMHYSSMIEAGASCRNYSTLVPLENALIHMYGKCGSMLNADAICDTISIINEAGWNVLIAGHARKGDTRLVLELFDRMKYLGIQPDWSTFLSVLTACSHEGLVNEGENYFHGMEEYKIEPRIEHYNCMIHLFSRAGRFKEVLQLLEKLPHEPNLDTWCSLLGSCSKWCNKELGIFAFDSALKLDKTHSAMFITMSNIYAGS</sequence>
<dbReference type="GO" id="GO:0009451">
    <property type="term" value="P:RNA modification"/>
    <property type="evidence" value="ECO:0007669"/>
    <property type="project" value="InterPro"/>
</dbReference>
<gene>
    <name evidence="3" type="ORF">KP509_09G023600</name>
</gene>
<dbReference type="PANTHER" id="PTHR47926">
    <property type="entry name" value="PENTATRICOPEPTIDE REPEAT-CONTAINING PROTEIN"/>
    <property type="match status" value="1"/>
</dbReference>
<dbReference type="Pfam" id="PF13812">
    <property type="entry name" value="PPR_3"/>
    <property type="match status" value="1"/>
</dbReference>
<evidence type="ECO:0000256" key="2">
    <source>
        <dbReference type="PROSITE-ProRule" id="PRU00708"/>
    </source>
</evidence>
<dbReference type="InterPro" id="IPR046960">
    <property type="entry name" value="PPR_At4g14850-like_plant"/>
</dbReference>
<accession>A0A8T2U2P7</accession>
<protein>
    <recommendedName>
        <fullName evidence="5">Pentatricopeptide repeat-containing protein</fullName>
    </recommendedName>
</protein>
<dbReference type="NCBIfam" id="TIGR00756">
    <property type="entry name" value="PPR"/>
    <property type="match status" value="6"/>
</dbReference>
<dbReference type="Gene3D" id="1.25.40.10">
    <property type="entry name" value="Tetratricopeptide repeat domain"/>
    <property type="match status" value="5"/>
</dbReference>
<dbReference type="EMBL" id="CM035414">
    <property type="protein sequence ID" value="KAH7428928.1"/>
    <property type="molecule type" value="Genomic_DNA"/>
</dbReference>
<keyword evidence="1" id="KW-0677">Repeat</keyword>
<dbReference type="GO" id="GO:0048731">
    <property type="term" value="P:system development"/>
    <property type="evidence" value="ECO:0007669"/>
    <property type="project" value="UniProtKB-ARBA"/>
</dbReference>
<dbReference type="PROSITE" id="PS51375">
    <property type="entry name" value="PPR"/>
    <property type="match status" value="6"/>
</dbReference>
<dbReference type="Pfam" id="PF13041">
    <property type="entry name" value="PPR_2"/>
    <property type="match status" value="3"/>
</dbReference>
<dbReference type="OrthoDB" id="1870791at2759"/>
<evidence type="ECO:0008006" key="5">
    <source>
        <dbReference type="Google" id="ProtNLM"/>
    </source>
</evidence>
<evidence type="ECO:0000313" key="3">
    <source>
        <dbReference type="EMBL" id="KAH7428928.1"/>
    </source>
</evidence>
<proteinExistence type="predicted"/>
<dbReference type="InterPro" id="IPR002885">
    <property type="entry name" value="PPR_rpt"/>
</dbReference>
<dbReference type="FunFam" id="1.25.40.10:FF:000158">
    <property type="entry name" value="pentatricopeptide repeat-containing protein At2g33680"/>
    <property type="match status" value="1"/>
</dbReference>
<evidence type="ECO:0000313" key="4">
    <source>
        <dbReference type="Proteomes" id="UP000825935"/>
    </source>
</evidence>
<feature type="repeat" description="PPR" evidence="2">
    <location>
        <begin position="208"/>
        <end position="242"/>
    </location>
</feature>
<reference evidence="3" key="1">
    <citation type="submission" date="2021-08" db="EMBL/GenBank/DDBJ databases">
        <title>WGS assembly of Ceratopteris richardii.</title>
        <authorList>
            <person name="Marchant D.B."/>
            <person name="Chen G."/>
            <person name="Jenkins J."/>
            <person name="Shu S."/>
            <person name="Leebens-Mack J."/>
            <person name="Grimwood J."/>
            <person name="Schmutz J."/>
            <person name="Soltis P."/>
            <person name="Soltis D."/>
            <person name="Chen Z.-H."/>
        </authorList>
    </citation>
    <scope>NUCLEOTIDE SEQUENCE</scope>
    <source>
        <strain evidence="3">Whitten #5841</strain>
        <tissue evidence="3">Leaf</tissue>
    </source>
</reference>
<organism evidence="3 4">
    <name type="scientific">Ceratopteris richardii</name>
    <name type="common">Triangle waterfern</name>
    <dbReference type="NCBI Taxonomy" id="49495"/>
    <lineage>
        <taxon>Eukaryota</taxon>
        <taxon>Viridiplantae</taxon>
        <taxon>Streptophyta</taxon>
        <taxon>Embryophyta</taxon>
        <taxon>Tracheophyta</taxon>
        <taxon>Polypodiopsida</taxon>
        <taxon>Polypodiidae</taxon>
        <taxon>Polypodiales</taxon>
        <taxon>Pteridineae</taxon>
        <taxon>Pteridaceae</taxon>
        <taxon>Parkerioideae</taxon>
        <taxon>Ceratopteris</taxon>
    </lineage>
</organism>
<name>A0A8T2U2P7_CERRI</name>
<feature type="repeat" description="PPR" evidence="2">
    <location>
        <begin position="410"/>
        <end position="444"/>
    </location>
</feature>
<dbReference type="Proteomes" id="UP000825935">
    <property type="component" value="Chromosome 9"/>
</dbReference>
<keyword evidence="4" id="KW-1185">Reference proteome</keyword>
<dbReference type="AlphaFoldDB" id="A0A8T2U2P7"/>
<feature type="repeat" description="PPR" evidence="2">
    <location>
        <begin position="530"/>
        <end position="564"/>
    </location>
</feature>
<dbReference type="Pfam" id="PF01535">
    <property type="entry name" value="PPR"/>
    <property type="match status" value="4"/>
</dbReference>
<feature type="repeat" description="PPR" evidence="2">
    <location>
        <begin position="107"/>
        <end position="141"/>
    </location>
</feature>
<dbReference type="InterPro" id="IPR011990">
    <property type="entry name" value="TPR-like_helical_dom_sf"/>
</dbReference>
<feature type="repeat" description="PPR" evidence="2">
    <location>
        <begin position="309"/>
        <end position="343"/>
    </location>
</feature>
<dbReference type="FunFam" id="1.25.40.10:FF:000381">
    <property type="entry name" value="Pentatricopeptide repeat-containing protein"/>
    <property type="match status" value="1"/>
</dbReference>
<feature type="repeat" description="PPR" evidence="2">
    <location>
        <begin position="565"/>
        <end position="599"/>
    </location>
</feature>
<dbReference type="FunFam" id="1.25.40.10:FF:000344">
    <property type="entry name" value="Pentatricopeptide repeat-containing protein"/>
    <property type="match status" value="1"/>
</dbReference>
<evidence type="ECO:0000256" key="1">
    <source>
        <dbReference type="ARBA" id="ARBA00022737"/>
    </source>
</evidence>
<comment type="caution">
    <text evidence="3">The sequence shown here is derived from an EMBL/GenBank/DDBJ whole genome shotgun (WGS) entry which is preliminary data.</text>
</comment>
<dbReference type="FunFam" id="1.25.40.10:FF:000285">
    <property type="entry name" value="Pentatricopeptide repeat-containing protein, chloroplastic"/>
    <property type="match status" value="1"/>
</dbReference>
<dbReference type="GO" id="GO:0003723">
    <property type="term" value="F:RNA binding"/>
    <property type="evidence" value="ECO:0007669"/>
    <property type="project" value="InterPro"/>
</dbReference>